<dbReference type="RefSeq" id="WP_263721487.1">
    <property type="nucleotide sequence ID" value="NZ_JAOWLA010000007.1"/>
</dbReference>
<comment type="subcellular location">
    <subcellularLocation>
        <location evidence="1">Cell inner membrane</location>
        <topology evidence="1">Multi-pass membrane protein</topology>
    </subcellularLocation>
</comment>
<sequence length="454" mass="48597">MVKSISYPAQARALLALGLPLIGSNIAQMALHVADTVMVGRYGTVELAAVVIGSSTFFVVFILGSGFAQAVMPMVASSLARGDEVQVRRDTRMGLWLSIGFALLTVPFFWWSGRLLHAVGQEPRVAELGQDYLRIAGLGMLPALVVVALRSLLSALERAGVVLWATLAGVLLNIFLNWLLIFGNWGAPELGVKGAAIASVATQFLMMGLLALYASFHHELRRFHLFVRFWRPDGTVLRQVFRLGWPIGLTGLFESGLFEAAAIMMGWIGAVELASHGIALQLAAITFMVHLGLSNAATVRAGRAFGMGDVEGLRDGARVAIVMSTGFAMATVIVFLAFPGLLIGLFLDPANPQGGEIIAYATGLLAVAALFQMADSAQVMALGLLRGIHDTRVPMIIASVSYWLIGIPVSYILAFRLGMGGIGLWLGLVVGLVVAAVLLMLRFWRWRGSEVQPA</sequence>
<evidence type="ECO:0000256" key="7">
    <source>
        <dbReference type="ARBA" id="ARBA00023065"/>
    </source>
</evidence>
<organism evidence="11 12">
    <name type="scientific">Albidovulum sediminicola</name>
    <dbReference type="NCBI Taxonomy" id="2984331"/>
    <lineage>
        <taxon>Bacteria</taxon>
        <taxon>Pseudomonadati</taxon>
        <taxon>Pseudomonadota</taxon>
        <taxon>Alphaproteobacteria</taxon>
        <taxon>Rhodobacterales</taxon>
        <taxon>Paracoccaceae</taxon>
        <taxon>Albidovulum</taxon>
    </lineage>
</organism>
<gene>
    <name evidence="11" type="ORF">OE647_09485</name>
</gene>
<feature type="transmembrane region" description="Helical" evidence="10">
    <location>
        <begin position="422"/>
        <end position="444"/>
    </location>
</feature>
<evidence type="ECO:0000256" key="3">
    <source>
        <dbReference type="ARBA" id="ARBA00022449"/>
    </source>
</evidence>
<reference evidence="11 12" key="1">
    <citation type="submission" date="2022-10" db="EMBL/GenBank/DDBJ databases">
        <title>Defluviimonas sp. nov., isolated from ocean surface water.</title>
        <authorList>
            <person name="He W."/>
            <person name="Wang L."/>
            <person name="Zhang D.-F."/>
        </authorList>
    </citation>
    <scope>NUCLEOTIDE SEQUENCE [LARGE SCALE GENOMIC DNA]</scope>
    <source>
        <strain evidence="11 12">WL0075</strain>
    </source>
</reference>
<evidence type="ECO:0000256" key="4">
    <source>
        <dbReference type="ARBA" id="ARBA00022475"/>
    </source>
</evidence>
<evidence type="ECO:0000256" key="9">
    <source>
        <dbReference type="ARBA" id="ARBA00031636"/>
    </source>
</evidence>
<dbReference type="CDD" id="cd13131">
    <property type="entry name" value="MATE_NorM_like"/>
    <property type="match status" value="1"/>
</dbReference>
<evidence type="ECO:0000256" key="5">
    <source>
        <dbReference type="ARBA" id="ARBA00022692"/>
    </source>
</evidence>
<evidence type="ECO:0000313" key="11">
    <source>
        <dbReference type="EMBL" id="MCV2864968.1"/>
    </source>
</evidence>
<dbReference type="EMBL" id="JAOWLA010000007">
    <property type="protein sequence ID" value="MCV2864968.1"/>
    <property type="molecule type" value="Genomic_DNA"/>
</dbReference>
<keyword evidence="8 10" id="KW-0472">Membrane</keyword>
<keyword evidence="4" id="KW-1003">Cell membrane</keyword>
<feature type="transmembrane region" description="Helical" evidence="10">
    <location>
        <begin position="319"/>
        <end position="345"/>
    </location>
</feature>
<comment type="caution">
    <text evidence="11">The sequence shown here is derived from an EMBL/GenBank/DDBJ whole genome shotgun (WGS) entry which is preliminary data.</text>
</comment>
<feature type="transmembrane region" description="Helical" evidence="10">
    <location>
        <begin position="357"/>
        <end position="374"/>
    </location>
</feature>
<dbReference type="Proteomes" id="UP001652503">
    <property type="component" value="Unassembled WGS sequence"/>
</dbReference>
<dbReference type="PANTHER" id="PTHR43298:SF2">
    <property type="entry name" value="FMN_FAD EXPORTER YEEO-RELATED"/>
    <property type="match status" value="1"/>
</dbReference>
<evidence type="ECO:0000256" key="8">
    <source>
        <dbReference type="ARBA" id="ARBA00023136"/>
    </source>
</evidence>
<dbReference type="NCBIfam" id="TIGR00797">
    <property type="entry name" value="matE"/>
    <property type="match status" value="1"/>
</dbReference>
<feature type="transmembrane region" description="Helical" evidence="10">
    <location>
        <begin position="161"/>
        <end position="182"/>
    </location>
</feature>
<evidence type="ECO:0000256" key="10">
    <source>
        <dbReference type="SAM" id="Phobius"/>
    </source>
</evidence>
<keyword evidence="2" id="KW-0813">Transport</keyword>
<dbReference type="InterPro" id="IPR002528">
    <property type="entry name" value="MATE_fam"/>
</dbReference>
<feature type="transmembrane region" description="Helical" evidence="10">
    <location>
        <begin position="247"/>
        <end position="270"/>
    </location>
</feature>
<dbReference type="Pfam" id="PF01554">
    <property type="entry name" value="MatE"/>
    <property type="match status" value="2"/>
</dbReference>
<keyword evidence="3" id="KW-0050">Antiport</keyword>
<keyword evidence="12" id="KW-1185">Reference proteome</keyword>
<dbReference type="PIRSF" id="PIRSF006603">
    <property type="entry name" value="DinF"/>
    <property type="match status" value="1"/>
</dbReference>
<feature type="transmembrane region" description="Helical" evidence="10">
    <location>
        <begin position="395"/>
        <end position="416"/>
    </location>
</feature>
<evidence type="ECO:0000256" key="1">
    <source>
        <dbReference type="ARBA" id="ARBA00004429"/>
    </source>
</evidence>
<evidence type="ECO:0000256" key="6">
    <source>
        <dbReference type="ARBA" id="ARBA00022989"/>
    </source>
</evidence>
<evidence type="ECO:0000313" key="12">
    <source>
        <dbReference type="Proteomes" id="UP001652503"/>
    </source>
</evidence>
<evidence type="ECO:0000256" key="2">
    <source>
        <dbReference type="ARBA" id="ARBA00022448"/>
    </source>
</evidence>
<keyword evidence="6 10" id="KW-1133">Transmembrane helix</keyword>
<accession>A0ABT2Z1E7</accession>
<feature type="transmembrane region" description="Helical" evidence="10">
    <location>
        <begin position="194"/>
        <end position="216"/>
    </location>
</feature>
<protein>
    <recommendedName>
        <fullName evidence="9">Multidrug-efflux transporter</fullName>
    </recommendedName>
</protein>
<name>A0ABT2Z1E7_9RHOB</name>
<keyword evidence="7" id="KW-0406">Ion transport</keyword>
<dbReference type="InterPro" id="IPR050222">
    <property type="entry name" value="MATE_MdtK"/>
</dbReference>
<feature type="transmembrane region" description="Helical" evidence="10">
    <location>
        <begin position="132"/>
        <end position="149"/>
    </location>
</feature>
<keyword evidence="5 10" id="KW-0812">Transmembrane</keyword>
<feature type="transmembrane region" description="Helical" evidence="10">
    <location>
        <begin position="276"/>
        <end position="298"/>
    </location>
</feature>
<proteinExistence type="predicted"/>
<feature type="transmembrane region" description="Helical" evidence="10">
    <location>
        <begin position="93"/>
        <end position="112"/>
    </location>
</feature>
<dbReference type="InterPro" id="IPR048279">
    <property type="entry name" value="MdtK-like"/>
</dbReference>
<feature type="transmembrane region" description="Helical" evidence="10">
    <location>
        <begin position="45"/>
        <end position="72"/>
    </location>
</feature>
<dbReference type="PANTHER" id="PTHR43298">
    <property type="entry name" value="MULTIDRUG RESISTANCE PROTEIN NORM-RELATED"/>
    <property type="match status" value="1"/>
</dbReference>